<dbReference type="AlphaFoldDB" id="A0A7K1FFU8"/>
<organism evidence="1 2">
    <name type="scientific">Nakamurella alba</name>
    <dbReference type="NCBI Taxonomy" id="2665158"/>
    <lineage>
        <taxon>Bacteria</taxon>
        <taxon>Bacillati</taxon>
        <taxon>Actinomycetota</taxon>
        <taxon>Actinomycetes</taxon>
        <taxon>Nakamurellales</taxon>
        <taxon>Nakamurellaceae</taxon>
        <taxon>Nakamurella</taxon>
    </lineage>
</organism>
<dbReference type="InterPro" id="IPR054206">
    <property type="entry name" value="DUF6912"/>
</dbReference>
<dbReference type="RefSeq" id="WP_154766946.1">
    <property type="nucleotide sequence ID" value="NZ_WLYK01000001.1"/>
</dbReference>
<keyword evidence="2" id="KW-1185">Reference proteome</keyword>
<dbReference type="Pfam" id="PF21853">
    <property type="entry name" value="DUF6912"/>
    <property type="match status" value="1"/>
</dbReference>
<gene>
    <name evidence="1" type="ORF">GIS00_03355</name>
</gene>
<dbReference type="EMBL" id="WLYK01000001">
    <property type="protein sequence ID" value="MTD12982.1"/>
    <property type="molecule type" value="Genomic_DNA"/>
</dbReference>
<comment type="caution">
    <text evidence="1">The sequence shown here is derived from an EMBL/GenBank/DDBJ whole genome shotgun (WGS) entry which is preliminary data.</text>
</comment>
<dbReference type="Proteomes" id="UP000460221">
    <property type="component" value="Unassembled WGS sequence"/>
</dbReference>
<evidence type="ECO:0000313" key="2">
    <source>
        <dbReference type="Proteomes" id="UP000460221"/>
    </source>
</evidence>
<protein>
    <submittedName>
        <fullName evidence="1">Uncharacterized protein</fullName>
    </submittedName>
</protein>
<reference evidence="1 2" key="1">
    <citation type="submission" date="2019-11" db="EMBL/GenBank/DDBJ databases">
        <authorList>
            <person name="Jiang L.-Q."/>
        </authorList>
    </citation>
    <scope>NUCLEOTIDE SEQUENCE [LARGE SCALE GENOMIC DNA]</scope>
    <source>
        <strain evidence="1 2">YIM 132087</strain>
    </source>
</reference>
<sequence>MRVYLPLTVSRLRAAVPTAQFGAAGEVVFAVTDGLRAEYPGADDDELEYLAMADAARASLRLLAAEDGPDWLRVVLAADVEGLTPASDLDRAAARLGGTIPWKRVASVHIDGADAAAVVQEAAGAVDAADLGDIDAEYAVGSAEDLDLAWYGPGEVRFLLEDLS</sequence>
<evidence type="ECO:0000313" key="1">
    <source>
        <dbReference type="EMBL" id="MTD12982.1"/>
    </source>
</evidence>
<proteinExistence type="predicted"/>
<name>A0A7K1FFU8_9ACTN</name>
<accession>A0A7K1FFU8</accession>